<keyword evidence="10" id="KW-1185">Reference proteome</keyword>
<dbReference type="Gene3D" id="2.60.220.50">
    <property type="match status" value="2"/>
</dbReference>
<proteinExistence type="predicted"/>
<dbReference type="PROSITE" id="PS50261">
    <property type="entry name" value="G_PROTEIN_RECEP_F2_4"/>
    <property type="match status" value="2"/>
</dbReference>
<feature type="transmembrane region" description="Helical" evidence="6">
    <location>
        <begin position="112"/>
        <end position="137"/>
    </location>
</feature>
<feature type="transmembrane region" description="Helical" evidence="6">
    <location>
        <begin position="787"/>
        <end position="809"/>
    </location>
</feature>
<feature type="transmembrane region" description="Helical" evidence="6">
    <location>
        <begin position="624"/>
        <end position="646"/>
    </location>
</feature>
<feature type="domain" description="G-protein coupled receptors family 2 profile 2" evidence="8">
    <location>
        <begin position="113"/>
        <end position="356"/>
    </location>
</feature>
<sequence>MKRTAIKNIAHFLEDTEVNESTSLSFNNSVAFLQKPKGRFKGLEFYASENEDVSCNGSVCLRLFDLADFSTDGCLTLWEPGQRNIICSCNHLTYFGVLMVSSASLSQTDLQILTYITLIGCSLSLFALIITILLFIAKRKVRADISMKVHINLAIALILLNLHFLPSQTVAASSSTGLCLYMAVSLHYSLLATFSWMALEGLHLYLLLVRVFNIYIRKYLLKLSLVGWGLPAVIVALVVIIDRSSYGRVPLDSSKPNSTQICYIGNTTLKMVTTVGVFGLVFLFNVTMLGVTVRQVVSLHQSKKFGQSDSNRAKKDICTLLGVTALLGITWGLVFFSFGYLTTPGLYLFCILNSLQVTNETNPPRIQFVLTTYMICNLYPCVNYSVLPLMNELSGARSDRTDMMTLFYVRDSCPQLFGYNNEVKKAYISAERKIIHSIIETTQLEPGDSMIHDMKAMSLNVVNISEANLSSSSPTFKIDAPQLLPENTSFIPDIWLPVNALRAIPEDERVIGLVSYMQCSQFQFKQEEISSMVLRIELQGKHRLQNLKTPITMTFGISPNARLDNDTYLQCHYFDEKDFLWKKDGCETNNSQTYIICNCNHATPFAVLLMRDPIAKIHWEILSIISYIGCGLSAFFTALSLVIYVFSRNHRMDYSISIHVSLSGALFLLNTTFLLTEWGATIELDWVCVFVAALMHYSLLCCFTWMAIEALHLYLLLIKVFNTHFKHYMVKLSLAGWGIPGIIVAVSLGMTDFKQFYGLTEMTMADTNQTNAICWITDDSYFYSLNLVYFTLIFIFNSGILLTVASNICKMKQVSQVSSKLGQGTEGKTVRDSQRVRETCRRCLTVMGLTCLMGTTWGLAFLGSGYVNLPILYLFCILNSTQGFFIFLWICLSTRKQRTRDMEERLTSTPAKSSAVTFH</sequence>
<feature type="transmembrane region" description="Helical" evidence="6">
    <location>
        <begin position="149"/>
        <end position="166"/>
    </location>
</feature>
<feature type="transmembrane region" description="Helical" evidence="6">
    <location>
        <begin position="871"/>
        <end position="892"/>
    </location>
</feature>
<dbReference type="PANTHER" id="PTHR12011">
    <property type="entry name" value="ADHESION G-PROTEIN COUPLED RECEPTOR"/>
    <property type="match status" value="1"/>
</dbReference>
<dbReference type="EMBL" id="JASDAP010000015">
    <property type="protein sequence ID" value="KAK1891527.1"/>
    <property type="molecule type" value="Genomic_DNA"/>
</dbReference>
<evidence type="ECO:0000256" key="5">
    <source>
        <dbReference type="ARBA" id="ARBA00023157"/>
    </source>
</evidence>
<dbReference type="InterPro" id="IPR000832">
    <property type="entry name" value="GPCR_2_secretin-like"/>
</dbReference>
<dbReference type="PANTHER" id="PTHR12011:SF454">
    <property type="entry name" value="ADHESION G-PROTEIN COUPLED RECEPTOR G5-LIKE"/>
    <property type="match status" value="1"/>
</dbReference>
<feature type="domain" description="G-protein coupled receptors family 2 profile 2" evidence="8">
    <location>
        <begin position="622"/>
        <end position="894"/>
    </location>
</feature>
<dbReference type="GO" id="GO:0007189">
    <property type="term" value="P:adenylate cyclase-activating G protein-coupled receptor signaling pathway"/>
    <property type="evidence" value="ECO:0007669"/>
    <property type="project" value="TreeGrafter"/>
</dbReference>
<dbReference type="GO" id="GO:0005886">
    <property type="term" value="C:plasma membrane"/>
    <property type="evidence" value="ECO:0007669"/>
    <property type="project" value="TreeGrafter"/>
</dbReference>
<dbReference type="SMART" id="SM00303">
    <property type="entry name" value="GPS"/>
    <property type="match status" value="2"/>
</dbReference>
<dbReference type="Pfam" id="PF00002">
    <property type="entry name" value="7tm_2"/>
    <property type="match status" value="2"/>
</dbReference>
<feature type="domain" description="GAIN-B" evidence="7">
    <location>
        <begin position="460"/>
        <end position="615"/>
    </location>
</feature>
<feature type="transmembrane region" description="Helical" evidence="6">
    <location>
        <begin position="843"/>
        <end position="865"/>
    </location>
</feature>
<reference evidence="9" key="1">
    <citation type="submission" date="2023-04" db="EMBL/GenBank/DDBJ databases">
        <title>Chromosome-level genome of Chaenocephalus aceratus.</title>
        <authorList>
            <person name="Park H."/>
        </authorList>
    </citation>
    <scope>NUCLEOTIDE SEQUENCE</scope>
    <source>
        <strain evidence="9">DE</strain>
        <tissue evidence="9">Muscle</tissue>
    </source>
</reference>
<dbReference type="Proteomes" id="UP001228049">
    <property type="component" value="Unassembled WGS sequence"/>
</dbReference>
<evidence type="ECO:0000256" key="3">
    <source>
        <dbReference type="ARBA" id="ARBA00022989"/>
    </source>
</evidence>
<keyword evidence="5" id="KW-1015">Disulfide bond</keyword>
<name>A0AAD9BYY5_DISEL</name>
<evidence type="ECO:0000256" key="4">
    <source>
        <dbReference type="ARBA" id="ARBA00023136"/>
    </source>
</evidence>
<dbReference type="PROSITE" id="PS50221">
    <property type="entry name" value="GAIN_B"/>
    <property type="match status" value="1"/>
</dbReference>
<accession>A0AAD9BYY5</accession>
<evidence type="ECO:0000259" key="8">
    <source>
        <dbReference type="PROSITE" id="PS50261"/>
    </source>
</evidence>
<feature type="transmembrane region" description="Helical" evidence="6">
    <location>
        <begin position="275"/>
        <end position="297"/>
    </location>
</feature>
<protein>
    <submittedName>
        <fullName evidence="9">Adhesion G-protein coupled receptor G4</fullName>
    </submittedName>
</protein>
<feature type="transmembrane region" description="Helical" evidence="6">
    <location>
        <begin position="220"/>
        <end position="241"/>
    </location>
</feature>
<keyword evidence="3 6" id="KW-1133">Transmembrane helix</keyword>
<evidence type="ECO:0000313" key="10">
    <source>
        <dbReference type="Proteomes" id="UP001228049"/>
    </source>
</evidence>
<dbReference type="InterPro" id="IPR057244">
    <property type="entry name" value="GAIN_B"/>
</dbReference>
<feature type="transmembrane region" description="Helical" evidence="6">
    <location>
        <begin position="729"/>
        <end position="750"/>
    </location>
</feature>
<keyword evidence="4 6" id="KW-0472">Membrane</keyword>
<dbReference type="InterPro" id="IPR046338">
    <property type="entry name" value="GAIN_dom_sf"/>
</dbReference>
<comment type="caution">
    <text evidence="9">The sequence shown here is derived from an EMBL/GenBank/DDBJ whole genome shotgun (WGS) entry which is preliminary data.</text>
</comment>
<dbReference type="GO" id="GO:0007166">
    <property type="term" value="P:cell surface receptor signaling pathway"/>
    <property type="evidence" value="ECO:0007669"/>
    <property type="project" value="InterPro"/>
</dbReference>
<comment type="subcellular location">
    <subcellularLocation>
        <location evidence="1">Membrane</location>
        <topology evidence="1">Multi-pass membrane protein</topology>
    </subcellularLocation>
</comment>
<evidence type="ECO:0000313" key="9">
    <source>
        <dbReference type="EMBL" id="KAK1891527.1"/>
    </source>
</evidence>
<organism evidence="9 10">
    <name type="scientific">Dissostichus eleginoides</name>
    <name type="common">Patagonian toothfish</name>
    <name type="synonym">Dissostichus amissus</name>
    <dbReference type="NCBI Taxonomy" id="100907"/>
    <lineage>
        <taxon>Eukaryota</taxon>
        <taxon>Metazoa</taxon>
        <taxon>Chordata</taxon>
        <taxon>Craniata</taxon>
        <taxon>Vertebrata</taxon>
        <taxon>Euteleostomi</taxon>
        <taxon>Actinopterygii</taxon>
        <taxon>Neopterygii</taxon>
        <taxon>Teleostei</taxon>
        <taxon>Neoteleostei</taxon>
        <taxon>Acanthomorphata</taxon>
        <taxon>Eupercaria</taxon>
        <taxon>Perciformes</taxon>
        <taxon>Notothenioidei</taxon>
        <taxon>Nototheniidae</taxon>
        <taxon>Dissostichus</taxon>
    </lineage>
</organism>
<dbReference type="InterPro" id="IPR017981">
    <property type="entry name" value="GPCR_2-like_7TM"/>
</dbReference>
<evidence type="ECO:0000256" key="2">
    <source>
        <dbReference type="ARBA" id="ARBA00022692"/>
    </source>
</evidence>
<dbReference type="PRINTS" id="PR00249">
    <property type="entry name" value="GPCRSECRETIN"/>
</dbReference>
<evidence type="ECO:0000256" key="1">
    <source>
        <dbReference type="ARBA" id="ARBA00004141"/>
    </source>
</evidence>
<feature type="transmembrane region" description="Helical" evidence="6">
    <location>
        <begin position="186"/>
        <end position="208"/>
    </location>
</feature>
<evidence type="ECO:0000259" key="7">
    <source>
        <dbReference type="PROSITE" id="PS50221"/>
    </source>
</evidence>
<feature type="transmembrane region" description="Helical" evidence="6">
    <location>
        <begin position="658"/>
        <end position="675"/>
    </location>
</feature>
<keyword evidence="2 6" id="KW-0812">Transmembrane</keyword>
<keyword evidence="9" id="KW-0675">Receptor</keyword>
<dbReference type="InterPro" id="IPR000203">
    <property type="entry name" value="GPS"/>
</dbReference>
<feature type="transmembrane region" description="Helical" evidence="6">
    <location>
        <begin position="317"/>
        <end position="341"/>
    </location>
</feature>
<dbReference type="GO" id="GO:0004930">
    <property type="term" value="F:G protein-coupled receptor activity"/>
    <property type="evidence" value="ECO:0007669"/>
    <property type="project" value="InterPro"/>
</dbReference>
<evidence type="ECO:0000256" key="6">
    <source>
        <dbReference type="SAM" id="Phobius"/>
    </source>
</evidence>
<gene>
    <name evidence="9" type="ORF">KUDE01_010355</name>
</gene>
<dbReference type="AlphaFoldDB" id="A0AAD9BYY5"/>
<feature type="transmembrane region" description="Helical" evidence="6">
    <location>
        <begin position="695"/>
        <end position="717"/>
    </location>
</feature>
<dbReference type="Pfam" id="PF01825">
    <property type="entry name" value="GPS"/>
    <property type="match status" value="2"/>
</dbReference>
<feature type="transmembrane region" description="Helical" evidence="6">
    <location>
        <begin position="85"/>
        <end position="106"/>
    </location>
</feature>
<dbReference type="Gene3D" id="1.20.1070.10">
    <property type="entry name" value="Rhodopsin 7-helix transmembrane proteins"/>
    <property type="match status" value="2"/>
</dbReference>